<name>A0ABU9H0D4_9GAMM</name>
<reference evidence="2 3" key="1">
    <citation type="submission" date="2024-02" db="EMBL/GenBank/DDBJ databases">
        <title>Bacteria isolated from the canopy kelp, Nereocystis luetkeana.</title>
        <authorList>
            <person name="Pfister C.A."/>
            <person name="Younker I.T."/>
            <person name="Light S.H."/>
        </authorList>
    </citation>
    <scope>NUCLEOTIDE SEQUENCE [LARGE SCALE GENOMIC DNA]</scope>
    <source>
        <strain evidence="2 3">TI.1.03</strain>
    </source>
</reference>
<feature type="transmembrane region" description="Helical" evidence="1">
    <location>
        <begin position="41"/>
        <end position="60"/>
    </location>
</feature>
<gene>
    <name evidence="2" type="ORF">V6257_09775</name>
</gene>
<keyword evidence="1" id="KW-0472">Membrane</keyword>
<protein>
    <recommendedName>
        <fullName evidence="4">Membrane protein triplicated sequence</fullName>
    </recommendedName>
</protein>
<feature type="transmembrane region" description="Helical" evidence="1">
    <location>
        <begin position="127"/>
        <end position="150"/>
    </location>
</feature>
<evidence type="ECO:0000256" key="1">
    <source>
        <dbReference type="SAM" id="Phobius"/>
    </source>
</evidence>
<dbReference type="RefSeq" id="WP_341602509.1">
    <property type="nucleotide sequence ID" value="NZ_JBAKAW010000008.1"/>
</dbReference>
<proteinExistence type="predicted"/>
<evidence type="ECO:0008006" key="4">
    <source>
        <dbReference type="Google" id="ProtNLM"/>
    </source>
</evidence>
<keyword evidence="3" id="KW-1185">Reference proteome</keyword>
<keyword evidence="1" id="KW-0812">Transmembrane</keyword>
<dbReference type="Proteomes" id="UP001371391">
    <property type="component" value="Unassembled WGS sequence"/>
</dbReference>
<sequence>MFLTEFFGVFSLSAFAVWGFLMAFFFNAFVYSLGIKRNSTLLLSSFIMMLSYSLGDYFFTFLSINAATYLDWIYYDIATVICLLICLYFIKKTTPSFLYLLTGLIFNIALLISIYIDIYIYENTTHWILWEIYSFGINISDLVMVVVLIVDRDLLGFHKLKSKLLNNFKSNDIHKVT</sequence>
<keyword evidence="1" id="KW-1133">Transmembrane helix</keyword>
<dbReference type="EMBL" id="JBAKAW010000008">
    <property type="protein sequence ID" value="MEL0655317.1"/>
    <property type="molecule type" value="Genomic_DNA"/>
</dbReference>
<feature type="transmembrane region" description="Helical" evidence="1">
    <location>
        <begin position="72"/>
        <end position="90"/>
    </location>
</feature>
<feature type="transmembrane region" description="Helical" evidence="1">
    <location>
        <begin position="6"/>
        <end position="29"/>
    </location>
</feature>
<accession>A0ABU9H0D4</accession>
<organism evidence="2 3">
    <name type="scientific">Pseudoalteromonas issachenkonii</name>
    <dbReference type="NCBI Taxonomy" id="152297"/>
    <lineage>
        <taxon>Bacteria</taxon>
        <taxon>Pseudomonadati</taxon>
        <taxon>Pseudomonadota</taxon>
        <taxon>Gammaproteobacteria</taxon>
        <taxon>Alteromonadales</taxon>
        <taxon>Pseudoalteromonadaceae</taxon>
        <taxon>Pseudoalteromonas</taxon>
    </lineage>
</organism>
<feature type="transmembrane region" description="Helical" evidence="1">
    <location>
        <begin position="97"/>
        <end position="121"/>
    </location>
</feature>
<evidence type="ECO:0000313" key="2">
    <source>
        <dbReference type="EMBL" id="MEL0655317.1"/>
    </source>
</evidence>
<evidence type="ECO:0000313" key="3">
    <source>
        <dbReference type="Proteomes" id="UP001371391"/>
    </source>
</evidence>
<comment type="caution">
    <text evidence="2">The sequence shown here is derived from an EMBL/GenBank/DDBJ whole genome shotgun (WGS) entry which is preliminary data.</text>
</comment>